<evidence type="ECO:0000256" key="1">
    <source>
        <dbReference type="ARBA" id="ARBA00023015"/>
    </source>
</evidence>
<keyword evidence="5" id="KW-1185">Reference proteome</keyword>
<dbReference type="PANTHER" id="PTHR47519">
    <property type="entry name" value="NUCLEAR HORMONE RECEPTOR FAMILY MEMBER NHR-31-RELATED"/>
    <property type="match status" value="1"/>
</dbReference>
<keyword evidence="2" id="KW-0804">Transcription</keyword>
<evidence type="ECO:0000256" key="3">
    <source>
        <dbReference type="ARBA" id="ARBA00023170"/>
    </source>
</evidence>
<dbReference type="SUPFAM" id="SSF48508">
    <property type="entry name" value="Nuclear receptor ligand-binding domain"/>
    <property type="match status" value="1"/>
</dbReference>
<dbReference type="AlphaFoldDB" id="A0A0B1SRZ8"/>
<dbReference type="Gene3D" id="1.10.565.10">
    <property type="entry name" value="Retinoid X Receptor"/>
    <property type="match status" value="1"/>
</dbReference>
<name>A0A0B1SRZ8_OESDE</name>
<keyword evidence="1" id="KW-0805">Transcription regulation</keyword>
<evidence type="ECO:0000313" key="4">
    <source>
        <dbReference type="EMBL" id="KHJ86307.1"/>
    </source>
</evidence>
<organism evidence="4 5">
    <name type="scientific">Oesophagostomum dentatum</name>
    <name type="common">Nodular worm</name>
    <dbReference type="NCBI Taxonomy" id="61180"/>
    <lineage>
        <taxon>Eukaryota</taxon>
        <taxon>Metazoa</taxon>
        <taxon>Ecdysozoa</taxon>
        <taxon>Nematoda</taxon>
        <taxon>Chromadorea</taxon>
        <taxon>Rhabditida</taxon>
        <taxon>Rhabditina</taxon>
        <taxon>Rhabditomorpha</taxon>
        <taxon>Strongyloidea</taxon>
        <taxon>Strongylidae</taxon>
        <taxon>Oesophagostomum</taxon>
    </lineage>
</organism>
<gene>
    <name evidence="4" type="ORF">OESDEN_13947</name>
</gene>
<feature type="non-terminal residue" evidence="4">
    <location>
        <position position="1"/>
    </location>
</feature>
<dbReference type="EMBL" id="KN560876">
    <property type="protein sequence ID" value="KHJ86307.1"/>
    <property type="molecule type" value="Genomic_DNA"/>
</dbReference>
<dbReference type="InterPro" id="IPR035500">
    <property type="entry name" value="NHR-like_dom_sf"/>
</dbReference>
<accession>A0A0B1SRZ8</accession>
<proteinExistence type="predicted"/>
<dbReference type="InterPro" id="IPR052496">
    <property type="entry name" value="Orphan_Nuclear_Rcpt"/>
</dbReference>
<protein>
    <submittedName>
        <fullName evidence="4">Uncharacterized protein</fullName>
    </submittedName>
</protein>
<dbReference type="PANTHER" id="PTHR47519:SF1">
    <property type="entry name" value="NUCLEAR HORMONE RECEPTOR FAMILY MEMBER NHR-31"/>
    <property type="match status" value="1"/>
</dbReference>
<dbReference type="OrthoDB" id="5850793at2759"/>
<keyword evidence="3" id="KW-0675">Receptor</keyword>
<evidence type="ECO:0000313" key="5">
    <source>
        <dbReference type="Proteomes" id="UP000053660"/>
    </source>
</evidence>
<sequence length="240" mass="26559">NQIRVPAKQNVDHHILSIERVVATTDFIDGIVSIIDKDTSRKTTVEDKCALISSTFLALNILDHAARSIAKDSSFYADDFTKALGEHEISKNALPGFIFICERLKKLSPTPMEYSLVRALAVSTPDRGVLSNGFSEHLCDLHESLQELLFRVIKLLRGKSSTAAANIMSNLIALVYESKAISAMVLPTLRQAYPRDNIKPLAYQKILTDIINPEVYDLLLTMSNHHTNTTRSIGGLPPAM</sequence>
<evidence type="ECO:0000256" key="2">
    <source>
        <dbReference type="ARBA" id="ARBA00023163"/>
    </source>
</evidence>
<dbReference type="Proteomes" id="UP000053660">
    <property type="component" value="Unassembled WGS sequence"/>
</dbReference>
<reference evidence="4 5" key="1">
    <citation type="submission" date="2014-03" db="EMBL/GenBank/DDBJ databases">
        <title>Draft genome of the hookworm Oesophagostomum dentatum.</title>
        <authorList>
            <person name="Mitreva M."/>
        </authorList>
    </citation>
    <scope>NUCLEOTIDE SEQUENCE [LARGE SCALE GENOMIC DNA]</scope>
    <source>
        <strain evidence="4 5">OD-Hann</strain>
    </source>
</reference>